<keyword evidence="2" id="KW-0472">Membrane</keyword>
<feature type="transmembrane region" description="Helical" evidence="2">
    <location>
        <begin position="309"/>
        <end position="328"/>
    </location>
</feature>
<feature type="compositionally biased region" description="Basic and acidic residues" evidence="1">
    <location>
        <begin position="536"/>
        <end position="567"/>
    </location>
</feature>
<dbReference type="NCBIfam" id="TIGR02675">
    <property type="entry name" value="tape_meas_nterm"/>
    <property type="match status" value="1"/>
</dbReference>
<keyword evidence="2" id="KW-0812">Transmembrane</keyword>
<evidence type="ECO:0000313" key="4">
    <source>
        <dbReference type="EMBL" id="MBB3972784.1"/>
    </source>
</evidence>
<dbReference type="Pfam" id="PF20155">
    <property type="entry name" value="TMP_3"/>
    <property type="match status" value="1"/>
</dbReference>
<protein>
    <submittedName>
        <fullName evidence="4">Tape measure domain-containing protein</fullName>
    </submittedName>
</protein>
<dbReference type="Gene3D" id="1.10.530.10">
    <property type="match status" value="1"/>
</dbReference>
<accession>A0A7W6GGI2</accession>
<dbReference type="Proteomes" id="UP000528964">
    <property type="component" value="Unassembled WGS sequence"/>
</dbReference>
<feature type="domain" description="Tape measure protein N-terminal" evidence="3">
    <location>
        <begin position="73"/>
        <end position="266"/>
    </location>
</feature>
<sequence>MADDLERLVVQLEASLTKYEKELRRAGGVADSTAKRVEARFSQMNKRLDGLSAGLGRNLTASLGAIGSALAIKEVANYADAWTRAKNSLAVAGVTGAKQEQVLEALFASAQKNAAPIGALTSLYGAAAQAQKELGASSEQLITFTDGVAVALKVAGKSSTEARGALVQLSQLLGSSRVMAEEFNSVNEGARPILMAVAAGLDAAGGSVSKLKRLVTEGAVSNRQFFEAFLKGMPVIQAMAKNATQTLAQGYTKVENALTKYIGEQDQSLGATVVLSKALNALADNFDEVADATLKVAAIIAAALVGRSIGGMVASLGIAIPAVIRFVAALRSFATARVALTGLSAAAGPVGAVLGVAAAAGLYLYEQSQKAAEGALRASEAIAAMGDKAKGSAKDIRDLVDEMAALSRTKLTAEIKDTSNLIAQQADAVRAANPFAPIGGRVGRGRGQVAPSGADLEFNRATEKFLNGGSLADYQKALDDLAKRYPQQVQKLAEAQKAAELYTRAIQRRAMQDKALAQQESKDTYTGIKRVQGESSKGEQERAEKRGDETRDFFRERDVEQNKTDREKDIDKRVDEIVAAMEKAGKAIDKAAVRLRAETEIDKEFAQKQTAEFSGDAVKSYVDRVVKAESGGKANAKNPYSSATGVGQFIEETWLRLFRKYYPEQAGSMGRDAILAMRKNADVSRNMIEAYAKESAEALRNAGLAVTEANLHLAHFLGVGGGKKPGAIEALKADPNASASAVLGADVVSANKGVFKNDRVSDALDYADRRANATRYAAGDLTPQEKTDKEFADTLRDSDQRTAAINREAEAIGKLTYAREYAAEKARLLEEIEKDGAKATPEQIQSIEAKADAYAKAQTNVETLKTSYESLRDAESFFAEGVTSAFTDIITGASSAKDAIRKLASSFLESGLQALLMGKGPLAGLFGTASADGGTGGLFGALFGGLFAEGGVMTPSGPRKLSKFARGGKSQTAAIFGEAGPEAAVPLPDGRRIPVNLRVPNIGKPSGARRPPSSGSLTVKTSIDLTGANGDETIRRISKEAAEAGVAKGLTAYDRKFNNRIDYADKHER</sequence>
<comment type="caution">
    <text evidence="4">The sequence shown here is derived from an EMBL/GenBank/DDBJ whole genome shotgun (WGS) entry which is preliminary data.</text>
</comment>
<evidence type="ECO:0000256" key="2">
    <source>
        <dbReference type="SAM" id="Phobius"/>
    </source>
</evidence>
<proteinExistence type="predicted"/>
<keyword evidence="2" id="KW-1133">Transmembrane helix</keyword>
<keyword evidence="5" id="KW-1185">Reference proteome</keyword>
<dbReference type="InterPro" id="IPR013491">
    <property type="entry name" value="Tape_meas_N"/>
</dbReference>
<name>A0A7W6GGI2_9HYPH</name>
<dbReference type="AlphaFoldDB" id="A0A7W6GGI2"/>
<evidence type="ECO:0000313" key="5">
    <source>
        <dbReference type="Proteomes" id="UP000528964"/>
    </source>
</evidence>
<feature type="transmembrane region" description="Helical" evidence="2">
    <location>
        <begin position="340"/>
        <end position="365"/>
    </location>
</feature>
<evidence type="ECO:0000259" key="3">
    <source>
        <dbReference type="Pfam" id="PF20155"/>
    </source>
</evidence>
<organism evidence="4 5">
    <name type="scientific">Hansschlegelia beijingensis</name>
    <dbReference type="NCBI Taxonomy" id="1133344"/>
    <lineage>
        <taxon>Bacteria</taxon>
        <taxon>Pseudomonadati</taxon>
        <taxon>Pseudomonadota</taxon>
        <taxon>Alphaproteobacteria</taxon>
        <taxon>Hyphomicrobiales</taxon>
        <taxon>Methylopilaceae</taxon>
        <taxon>Hansschlegelia</taxon>
    </lineage>
</organism>
<reference evidence="4 5" key="1">
    <citation type="submission" date="2020-08" db="EMBL/GenBank/DDBJ databases">
        <title>Genomic Encyclopedia of Type Strains, Phase IV (KMG-IV): sequencing the most valuable type-strain genomes for metagenomic binning, comparative biology and taxonomic classification.</title>
        <authorList>
            <person name="Goeker M."/>
        </authorList>
    </citation>
    <scope>NUCLEOTIDE SEQUENCE [LARGE SCALE GENOMIC DNA]</scope>
    <source>
        <strain evidence="4 5">DSM 25481</strain>
    </source>
</reference>
<gene>
    <name evidence="4" type="ORF">GGR24_001441</name>
</gene>
<feature type="region of interest" description="Disordered" evidence="1">
    <location>
        <begin position="517"/>
        <end position="567"/>
    </location>
</feature>
<evidence type="ECO:0000256" key="1">
    <source>
        <dbReference type="SAM" id="MobiDB-lite"/>
    </source>
</evidence>
<dbReference type="EMBL" id="JACIDR010000002">
    <property type="protein sequence ID" value="MBB3972784.1"/>
    <property type="molecule type" value="Genomic_DNA"/>
</dbReference>